<evidence type="ECO:0000313" key="2">
    <source>
        <dbReference type="EMBL" id="MFB9902954.1"/>
    </source>
</evidence>
<accession>A0ABV5ZTG4</accession>
<keyword evidence="1" id="KW-0812">Transmembrane</keyword>
<dbReference type="RefSeq" id="WP_377850054.1">
    <property type="nucleotide sequence ID" value="NZ_JBHLZU010000002.1"/>
</dbReference>
<evidence type="ECO:0008006" key="4">
    <source>
        <dbReference type="Google" id="ProtNLM"/>
    </source>
</evidence>
<reference evidence="2 3" key="1">
    <citation type="submission" date="2024-09" db="EMBL/GenBank/DDBJ databases">
        <authorList>
            <person name="Sun Q."/>
            <person name="Mori K."/>
        </authorList>
    </citation>
    <scope>NUCLEOTIDE SEQUENCE [LARGE SCALE GENOMIC DNA]</scope>
    <source>
        <strain evidence="2 3">TBRC 7907</strain>
    </source>
</reference>
<comment type="caution">
    <text evidence="2">The sequence shown here is derived from an EMBL/GenBank/DDBJ whole genome shotgun (WGS) entry which is preliminary data.</text>
</comment>
<keyword evidence="3" id="KW-1185">Reference proteome</keyword>
<sequence>MVPLDLIAPAVLRRRAVVVAVGGTVLALLVGALAGLLTDPTAGTVLFVVIGVPPWLLSFAESRRRTWLAGTEIGVRALSTTKVDLTQLTDLGVLVSQVRGIRTVGLLVTCGRSTVTVPLAAYAERGIRELDLLALRKLADALIATGQPSALVFSELLVAQLRAEARGAGLDERPLFLLAAAAQEGRLAQRLGHDVVSRFVASME</sequence>
<organism evidence="2 3">
    <name type="scientific">Allokutzneria oryzae</name>
    <dbReference type="NCBI Taxonomy" id="1378989"/>
    <lineage>
        <taxon>Bacteria</taxon>
        <taxon>Bacillati</taxon>
        <taxon>Actinomycetota</taxon>
        <taxon>Actinomycetes</taxon>
        <taxon>Pseudonocardiales</taxon>
        <taxon>Pseudonocardiaceae</taxon>
        <taxon>Allokutzneria</taxon>
    </lineage>
</organism>
<protein>
    <recommendedName>
        <fullName evidence="4">PH domain-containing protein</fullName>
    </recommendedName>
</protein>
<feature type="transmembrane region" description="Helical" evidence="1">
    <location>
        <begin position="42"/>
        <end position="60"/>
    </location>
</feature>
<evidence type="ECO:0000313" key="3">
    <source>
        <dbReference type="Proteomes" id="UP001589693"/>
    </source>
</evidence>
<feature type="transmembrane region" description="Helical" evidence="1">
    <location>
        <begin position="16"/>
        <end position="36"/>
    </location>
</feature>
<name>A0ABV5ZTG4_9PSEU</name>
<dbReference type="EMBL" id="JBHLZU010000002">
    <property type="protein sequence ID" value="MFB9902954.1"/>
    <property type="molecule type" value="Genomic_DNA"/>
</dbReference>
<keyword evidence="1" id="KW-0472">Membrane</keyword>
<dbReference type="Proteomes" id="UP001589693">
    <property type="component" value="Unassembled WGS sequence"/>
</dbReference>
<evidence type="ECO:0000256" key="1">
    <source>
        <dbReference type="SAM" id="Phobius"/>
    </source>
</evidence>
<gene>
    <name evidence="2" type="ORF">ACFFQA_03305</name>
</gene>
<keyword evidence="1" id="KW-1133">Transmembrane helix</keyword>
<proteinExistence type="predicted"/>